<proteinExistence type="predicted"/>
<keyword evidence="2" id="KW-1185">Reference proteome</keyword>
<protein>
    <submittedName>
        <fullName evidence="1">Uncharacterized protein</fullName>
    </submittedName>
</protein>
<dbReference type="Proteomes" id="UP000035762">
    <property type="component" value="Unassembled WGS sequence"/>
</dbReference>
<sequence>MHIVFGWELDGSCHPQTANRAAAAIGQPRSSQPERIAMMLTDESAMATAMTGDNNTRNTG</sequence>
<evidence type="ECO:0000313" key="2">
    <source>
        <dbReference type="Proteomes" id="UP000035762"/>
    </source>
</evidence>
<organism evidence="1 2">
    <name type="scientific">Afipia felis</name>
    <name type="common">Cat scratch disease bacillus</name>
    <dbReference type="NCBI Taxonomy" id="1035"/>
    <lineage>
        <taxon>Bacteria</taxon>
        <taxon>Pseudomonadati</taxon>
        <taxon>Pseudomonadota</taxon>
        <taxon>Alphaproteobacteria</taxon>
        <taxon>Hyphomicrobiales</taxon>
        <taxon>Nitrobacteraceae</taxon>
        <taxon>Afipia</taxon>
    </lineage>
</organism>
<reference evidence="1 2" key="1">
    <citation type="journal article" date="2014" name="Genome Announc.">
        <title>Genome Sequence of Afipia felis Strain 76713, Isolated in Hospital Water Using an Amoeba Co-Culture Procedure.</title>
        <authorList>
            <person name="Benamar S."/>
            <person name="La Scola B."/>
            <person name="Croce O."/>
        </authorList>
    </citation>
    <scope>NUCLEOTIDE SEQUENCE [LARGE SCALE GENOMIC DNA]</scope>
    <source>
        <strain evidence="1 2">76713</strain>
    </source>
</reference>
<accession>A0A090MQH8</accession>
<dbReference type="EMBL" id="CCAZ020000002">
    <property type="protein sequence ID" value="CEG09626.1"/>
    <property type="molecule type" value="Genomic_DNA"/>
</dbReference>
<evidence type="ECO:0000313" key="1">
    <source>
        <dbReference type="EMBL" id="CEG09626.1"/>
    </source>
</evidence>
<name>A0A090MQH8_AFIFE</name>
<gene>
    <name evidence="1" type="ORF">BN961_03056</name>
</gene>
<comment type="caution">
    <text evidence="1">The sequence shown here is derived from an EMBL/GenBank/DDBJ whole genome shotgun (WGS) entry which is preliminary data.</text>
</comment>
<dbReference type="AlphaFoldDB" id="A0A090MQH8"/>